<comment type="subcellular location">
    <subcellularLocation>
        <location evidence="1">Cytoplasm</location>
    </subcellularLocation>
</comment>
<evidence type="ECO:0000259" key="8">
    <source>
        <dbReference type="PROSITE" id="PS50089"/>
    </source>
</evidence>
<dbReference type="Proteomes" id="UP001415857">
    <property type="component" value="Unassembled WGS sequence"/>
</dbReference>
<gene>
    <name evidence="11" type="ORF">L1049_014965</name>
</gene>
<evidence type="ECO:0000256" key="1">
    <source>
        <dbReference type="ARBA" id="ARBA00004496"/>
    </source>
</evidence>
<evidence type="ECO:0000256" key="7">
    <source>
        <dbReference type="PROSITE-ProRule" id="PRU01215"/>
    </source>
</evidence>
<feature type="domain" description="RING-type" evidence="8">
    <location>
        <begin position="326"/>
        <end position="369"/>
    </location>
</feature>
<evidence type="ECO:0000259" key="10">
    <source>
        <dbReference type="PROSITE" id="PS51867"/>
    </source>
</evidence>
<evidence type="ECO:0000256" key="3">
    <source>
        <dbReference type="ARBA" id="ARBA00022723"/>
    </source>
</evidence>
<evidence type="ECO:0000313" key="12">
    <source>
        <dbReference type="Proteomes" id="UP001415857"/>
    </source>
</evidence>
<comment type="caution">
    <text evidence="11">The sequence shown here is derived from an EMBL/GenBank/DDBJ whole genome shotgun (WGS) entry which is preliminary data.</text>
</comment>
<dbReference type="SMART" id="SM00184">
    <property type="entry name" value="RING"/>
    <property type="match status" value="1"/>
</dbReference>
<dbReference type="Gene3D" id="3.30.40.10">
    <property type="entry name" value="Zinc/RING finger domain, C3HC4 (zinc finger)"/>
    <property type="match status" value="1"/>
</dbReference>
<keyword evidence="5" id="KW-0862">Zinc</keyword>
<dbReference type="InterPro" id="IPR044063">
    <property type="entry name" value="ZF_RING_GID"/>
</dbReference>
<dbReference type="SMART" id="SM00668">
    <property type="entry name" value="CTLH"/>
    <property type="match status" value="1"/>
</dbReference>
<proteinExistence type="predicted"/>
<dbReference type="InterPro" id="IPR045098">
    <property type="entry name" value="Fyv10_fam"/>
</dbReference>
<dbReference type="PANTHER" id="PTHR12170:SF3">
    <property type="entry name" value="GH10162P"/>
    <property type="match status" value="1"/>
</dbReference>
<keyword evidence="2" id="KW-0963">Cytoplasm</keyword>
<evidence type="ECO:0000256" key="2">
    <source>
        <dbReference type="ARBA" id="ARBA00022490"/>
    </source>
</evidence>
<reference evidence="11 12" key="1">
    <citation type="journal article" date="2024" name="Plant J.">
        <title>Genome sequences and population genomics reveal climatic adaptation and genomic divergence between two closely related sweetgum species.</title>
        <authorList>
            <person name="Xu W.Q."/>
            <person name="Ren C.Q."/>
            <person name="Zhang X.Y."/>
            <person name="Comes H.P."/>
            <person name="Liu X.H."/>
            <person name="Li Y.G."/>
            <person name="Kettle C.J."/>
            <person name="Jalonen R."/>
            <person name="Gaisberger H."/>
            <person name="Ma Y.Z."/>
            <person name="Qiu Y.X."/>
        </authorList>
    </citation>
    <scope>NUCLEOTIDE SEQUENCE [LARGE SCALE GENOMIC DNA]</scope>
    <source>
        <strain evidence="11">Hangzhou</strain>
    </source>
</reference>
<dbReference type="Pfam" id="PF10607">
    <property type="entry name" value="CTLH"/>
    <property type="match status" value="1"/>
</dbReference>
<sequence length="383" mass="43521">MDLNSIRDAFDRVTKKQKLSYSKSQEVIDQVGREIEQALAKIHSDTTSPVDEKSILMELKTKLNEIGPHNQLEAAQKELNINLSKYLKLLEKAFNTDISKAYRNVDFDFHTVNQIIANHFYQQGMFDLGDCLVNDAGEPEATTLKSQFFEMYKIIEAMKVKNLEPALSWASTNREKLKHNGSNLELKLHRLQFVEILQKGVRADALNYVRTHLAPFADLHMDEIQKLMASLLWVGRLENSPYSELIAPTHWEKLAEELTRQFCSLLGQSYESPLSVAIAAGVEGLPTLLKLANVMAAKKQEWQAMKQLPVPVDLGREFQFHSIFVCPVSRDQGSEENPPMLMPCGHVLCKQSITKLSKNSTRTFKCPYCPVEASCNQCRQLCF</sequence>
<dbReference type="GO" id="GO:0061630">
    <property type="term" value="F:ubiquitin protein ligase activity"/>
    <property type="evidence" value="ECO:0007669"/>
    <property type="project" value="InterPro"/>
</dbReference>
<dbReference type="AlphaFoldDB" id="A0AAP0RX77"/>
<dbReference type="InterPro" id="IPR006595">
    <property type="entry name" value="CTLH_C"/>
</dbReference>
<evidence type="ECO:0000256" key="5">
    <source>
        <dbReference type="ARBA" id="ARBA00022833"/>
    </source>
</evidence>
<dbReference type="InterPro" id="IPR001841">
    <property type="entry name" value="Znf_RING"/>
</dbReference>
<dbReference type="GO" id="GO:0034657">
    <property type="term" value="C:GID complex"/>
    <property type="evidence" value="ECO:0007669"/>
    <property type="project" value="TreeGrafter"/>
</dbReference>
<protein>
    <submittedName>
        <fullName evidence="11">Uncharacterized protein</fullName>
    </submittedName>
</protein>
<dbReference type="EMBL" id="JBBPBK010000004">
    <property type="protein sequence ID" value="KAK9286566.1"/>
    <property type="molecule type" value="Genomic_DNA"/>
</dbReference>
<evidence type="ECO:0000313" key="11">
    <source>
        <dbReference type="EMBL" id="KAK9286566.1"/>
    </source>
</evidence>
<evidence type="ECO:0000256" key="4">
    <source>
        <dbReference type="ARBA" id="ARBA00022771"/>
    </source>
</evidence>
<dbReference type="InterPro" id="IPR013083">
    <property type="entry name" value="Znf_RING/FYVE/PHD"/>
</dbReference>
<name>A0AAP0RX77_LIQFO</name>
<dbReference type="InterPro" id="IPR024964">
    <property type="entry name" value="CTLH/CRA"/>
</dbReference>
<evidence type="ECO:0000259" key="9">
    <source>
        <dbReference type="PROSITE" id="PS50897"/>
    </source>
</evidence>
<dbReference type="InterPro" id="IPR037683">
    <property type="entry name" value="Rmd5_dRing"/>
</dbReference>
<accession>A0AAP0RX77</accession>
<dbReference type="FunFam" id="3.30.40.10:FF:000143">
    <property type="entry name" value="Regulator of gluconeogenesis Rmd5"/>
    <property type="match status" value="1"/>
</dbReference>
<keyword evidence="3" id="KW-0479">Metal-binding</keyword>
<dbReference type="SMART" id="SM00757">
    <property type="entry name" value="CRA"/>
    <property type="match status" value="1"/>
</dbReference>
<dbReference type="GO" id="GO:0043161">
    <property type="term" value="P:proteasome-mediated ubiquitin-dependent protein catabolic process"/>
    <property type="evidence" value="ECO:0007669"/>
    <property type="project" value="InterPro"/>
</dbReference>
<dbReference type="SUPFAM" id="SSF57850">
    <property type="entry name" value="RING/U-box"/>
    <property type="match status" value="1"/>
</dbReference>
<dbReference type="InterPro" id="IPR027370">
    <property type="entry name" value="Znf-RING_euk"/>
</dbReference>
<organism evidence="11 12">
    <name type="scientific">Liquidambar formosana</name>
    <name type="common">Formosan gum</name>
    <dbReference type="NCBI Taxonomy" id="63359"/>
    <lineage>
        <taxon>Eukaryota</taxon>
        <taxon>Viridiplantae</taxon>
        <taxon>Streptophyta</taxon>
        <taxon>Embryophyta</taxon>
        <taxon>Tracheophyta</taxon>
        <taxon>Spermatophyta</taxon>
        <taxon>Magnoliopsida</taxon>
        <taxon>eudicotyledons</taxon>
        <taxon>Gunneridae</taxon>
        <taxon>Pentapetalae</taxon>
        <taxon>Saxifragales</taxon>
        <taxon>Altingiaceae</taxon>
        <taxon>Liquidambar</taxon>
    </lineage>
</organism>
<dbReference type="GO" id="GO:0005737">
    <property type="term" value="C:cytoplasm"/>
    <property type="evidence" value="ECO:0007669"/>
    <property type="project" value="UniProtKB-SubCell"/>
</dbReference>
<keyword evidence="4 6" id="KW-0863">Zinc-finger</keyword>
<dbReference type="CDD" id="cd16652">
    <property type="entry name" value="dRING_Rmd5p-like"/>
    <property type="match status" value="1"/>
</dbReference>
<dbReference type="Pfam" id="PF13445">
    <property type="entry name" value="zf-RING_UBOX"/>
    <property type="match status" value="1"/>
</dbReference>
<dbReference type="PROSITE" id="PS51867">
    <property type="entry name" value="ZF_RING_GID"/>
    <property type="match status" value="1"/>
</dbReference>
<dbReference type="PANTHER" id="PTHR12170">
    <property type="entry name" value="MACROPHAGE ERYTHROBLAST ATTACHER-RELATED"/>
    <property type="match status" value="1"/>
</dbReference>
<dbReference type="PROSITE" id="PS50897">
    <property type="entry name" value="CTLH"/>
    <property type="match status" value="1"/>
</dbReference>
<dbReference type="GO" id="GO:0008270">
    <property type="term" value="F:zinc ion binding"/>
    <property type="evidence" value="ECO:0007669"/>
    <property type="project" value="UniProtKB-KW"/>
</dbReference>
<feature type="domain" description="RING-Gid-type" evidence="10">
    <location>
        <begin position="326"/>
        <end position="369"/>
    </location>
</feature>
<dbReference type="PROSITE" id="PS50089">
    <property type="entry name" value="ZF_RING_2"/>
    <property type="match status" value="1"/>
</dbReference>
<dbReference type="GO" id="GO:0005634">
    <property type="term" value="C:nucleus"/>
    <property type="evidence" value="ECO:0007669"/>
    <property type="project" value="TreeGrafter"/>
</dbReference>
<keyword evidence="12" id="KW-1185">Reference proteome</keyword>
<feature type="domain" description="CTLH" evidence="9">
    <location>
        <begin position="147"/>
        <end position="204"/>
    </location>
</feature>
<dbReference type="InterPro" id="IPR013144">
    <property type="entry name" value="CRA_dom"/>
</dbReference>
<evidence type="ECO:0000256" key="6">
    <source>
        <dbReference type="PROSITE-ProRule" id="PRU00175"/>
    </source>
</evidence>
<feature type="zinc finger region" description="RING-Gid-type" evidence="7">
    <location>
        <begin position="326"/>
        <end position="369"/>
    </location>
</feature>